<dbReference type="SUPFAM" id="SSF51735">
    <property type="entry name" value="NAD(P)-binding Rossmann-fold domains"/>
    <property type="match status" value="1"/>
</dbReference>
<keyword evidence="1" id="KW-0560">Oxidoreductase</keyword>
<dbReference type="Gene3D" id="3.40.50.720">
    <property type="entry name" value="NAD(P)-binding Rossmann-like Domain"/>
    <property type="match status" value="1"/>
</dbReference>
<dbReference type="PANTHER" id="PTHR43157">
    <property type="entry name" value="PHOSPHATIDYLINOSITOL-GLYCAN BIOSYNTHESIS CLASS F PROTEIN-RELATED"/>
    <property type="match status" value="1"/>
</dbReference>
<evidence type="ECO:0000313" key="2">
    <source>
        <dbReference type="EMBL" id="KAJ7778589.1"/>
    </source>
</evidence>
<name>A0AAD7K551_9AGAR</name>
<dbReference type="EMBL" id="JARJLG010000008">
    <property type="protein sequence ID" value="KAJ7778589.1"/>
    <property type="molecule type" value="Genomic_DNA"/>
</dbReference>
<proteinExistence type="predicted"/>
<evidence type="ECO:0000256" key="1">
    <source>
        <dbReference type="ARBA" id="ARBA00023002"/>
    </source>
</evidence>
<dbReference type="GO" id="GO:0016491">
    <property type="term" value="F:oxidoreductase activity"/>
    <property type="evidence" value="ECO:0007669"/>
    <property type="project" value="UniProtKB-KW"/>
</dbReference>
<reference evidence="2" key="1">
    <citation type="submission" date="2023-03" db="EMBL/GenBank/DDBJ databases">
        <title>Massive genome expansion in bonnet fungi (Mycena s.s.) driven by repeated elements and novel gene families across ecological guilds.</title>
        <authorList>
            <consortium name="Lawrence Berkeley National Laboratory"/>
            <person name="Harder C.B."/>
            <person name="Miyauchi S."/>
            <person name="Viragh M."/>
            <person name="Kuo A."/>
            <person name="Thoen E."/>
            <person name="Andreopoulos B."/>
            <person name="Lu D."/>
            <person name="Skrede I."/>
            <person name="Drula E."/>
            <person name="Henrissat B."/>
            <person name="Morin E."/>
            <person name="Kohler A."/>
            <person name="Barry K."/>
            <person name="LaButti K."/>
            <person name="Morin E."/>
            <person name="Salamov A."/>
            <person name="Lipzen A."/>
            <person name="Mereny Z."/>
            <person name="Hegedus B."/>
            <person name="Baldrian P."/>
            <person name="Stursova M."/>
            <person name="Weitz H."/>
            <person name="Taylor A."/>
            <person name="Grigoriev I.V."/>
            <person name="Nagy L.G."/>
            <person name="Martin F."/>
            <person name="Kauserud H."/>
        </authorList>
    </citation>
    <scope>NUCLEOTIDE SEQUENCE</scope>
    <source>
        <strain evidence="2">CBHHK188m</strain>
    </source>
</reference>
<dbReference type="InterPro" id="IPR002347">
    <property type="entry name" value="SDR_fam"/>
</dbReference>
<evidence type="ECO:0008006" key="4">
    <source>
        <dbReference type="Google" id="ProtNLM"/>
    </source>
</evidence>
<dbReference type="InterPro" id="IPR036291">
    <property type="entry name" value="NAD(P)-bd_dom_sf"/>
</dbReference>
<sequence length="313" mass="34470">MGLFQAAIPPLPETLSFAGKCVLVTGANSGLGLAACFHLVQRHVSTLVLAVRNNKVGEATKTALLADPIVRGLPTKPIIRIYELDLARPSSVEAFTSRILTEMDWVGTMAWATTPETNTEQMFQINYLSNAILCVRLLPLLRHSSETSGSTSHLTIVGSRSQAQHTFTSHPIPDTTPVFAFLNDPAHYRIKRYPDSKLLVSMLVRELAKRLDAAVVTVNNVCPGMTNMNIDSREAWWLRQIVRLLQAIRGRSPEVGARTLVYATAAGAKTHGELLLDYDVWEVRKWRKRLWEETLAAAETVAAGSMKAAGLED</sequence>
<dbReference type="PANTHER" id="PTHR43157:SF31">
    <property type="entry name" value="PHOSPHATIDYLINOSITOL-GLYCAN BIOSYNTHESIS CLASS F PROTEIN"/>
    <property type="match status" value="1"/>
</dbReference>
<gene>
    <name evidence="2" type="ORF">DFH07DRAFT_865407</name>
</gene>
<dbReference type="AlphaFoldDB" id="A0AAD7K551"/>
<keyword evidence="3" id="KW-1185">Reference proteome</keyword>
<dbReference type="Pfam" id="PF00106">
    <property type="entry name" value="adh_short"/>
    <property type="match status" value="1"/>
</dbReference>
<dbReference type="Proteomes" id="UP001215280">
    <property type="component" value="Unassembled WGS sequence"/>
</dbReference>
<organism evidence="2 3">
    <name type="scientific">Mycena maculata</name>
    <dbReference type="NCBI Taxonomy" id="230809"/>
    <lineage>
        <taxon>Eukaryota</taxon>
        <taxon>Fungi</taxon>
        <taxon>Dikarya</taxon>
        <taxon>Basidiomycota</taxon>
        <taxon>Agaricomycotina</taxon>
        <taxon>Agaricomycetes</taxon>
        <taxon>Agaricomycetidae</taxon>
        <taxon>Agaricales</taxon>
        <taxon>Marasmiineae</taxon>
        <taxon>Mycenaceae</taxon>
        <taxon>Mycena</taxon>
    </lineage>
</organism>
<protein>
    <recommendedName>
        <fullName evidence="4">Short-chain dehydrogenase/reductase family protein</fullName>
    </recommendedName>
</protein>
<comment type="caution">
    <text evidence="2">The sequence shown here is derived from an EMBL/GenBank/DDBJ whole genome shotgun (WGS) entry which is preliminary data.</text>
</comment>
<accession>A0AAD7K551</accession>
<dbReference type="PRINTS" id="PR00081">
    <property type="entry name" value="GDHRDH"/>
</dbReference>
<evidence type="ECO:0000313" key="3">
    <source>
        <dbReference type="Proteomes" id="UP001215280"/>
    </source>
</evidence>